<protein>
    <submittedName>
        <fullName evidence="2">Uncharacterized protein</fullName>
    </submittedName>
</protein>
<reference evidence="2" key="1">
    <citation type="journal article" date="2021" name="Front. Microbiol.">
        <title>Comprehensive Comparative Genomics and Phenotyping of Methylobacterium Species.</title>
        <authorList>
            <person name="Alessa O."/>
            <person name="Ogura Y."/>
            <person name="Fujitani Y."/>
            <person name="Takami H."/>
            <person name="Hayashi T."/>
            <person name="Sahin N."/>
            <person name="Tani A."/>
        </authorList>
    </citation>
    <scope>NUCLEOTIDE SEQUENCE</scope>
    <source>
        <strain evidence="2">DSM 23674</strain>
    </source>
</reference>
<evidence type="ECO:0000256" key="1">
    <source>
        <dbReference type="SAM" id="MobiDB-lite"/>
    </source>
</evidence>
<evidence type="ECO:0000313" key="2">
    <source>
        <dbReference type="EMBL" id="GJE54810.1"/>
    </source>
</evidence>
<feature type="compositionally biased region" description="Basic and acidic residues" evidence="1">
    <location>
        <begin position="17"/>
        <end position="27"/>
    </location>
</feature>
<comment type="caution">
    <text evidence="2">The sequence shown here is derived from an EMBL/GenBank/DDBJ whole genome shotgun (WGS) entry which is preliminary data.</text>
</comment>
<reference evidence="2" key="2">
    <citation type="submission" date="2021-08" db="EMBL/GenBank/DDBJ databases">
        <authorList>
            <person name="Tani A."/>
            <person name="Ola A."/>
            <person name="Ogura Y."/>
            <person name="Katsura K."/>
            <person name="Hayashi T."/>
        </authorList>
    </citation>
    <scope>NUCLEOTIDE SEQUENCE</scope>
    <source>
        <strain evidence="2">DSM 23674</strain>
    </source>
</reference>
<keyword evidence="3" id="KW-1185">Reference proteome</keyword>
<dbReference type="RefSeq" id="WP_147817658.1">
    <property type="nucleotide sequence ID" value="NZ_BPRA01000006.1"/>
</dbReference>
<feature type="region of interest" description="Disordered" evidence="1">
    <location>
        <begin position="17"/>
        <end position="73"/>
    </location>
</feature>
<name>A0ABQ4TLB6_9HYPH</name>
<accession>A0ABQ4TLB6</accession>
<organism evidence="2 3">
    <name type="scientific">Methylobacterium thuringiense</name>
    <dbReference type="NCBI Taxonomy" id="1003091"/>
    <lineage>
        <taxon>Bacteria</taxon>
        <taxon>Pseudomonadati</taxon>
        <taxon>Pseudomonadota</taxon>
        <taxon>Alphaproteobacteria</taxon>
        <taxon>Hyphomicrobiales</taxon>
        <taxon>Methylobacteriaceae</taxon>
        <taxon>Methylobacterium</taxon>
    </lineage>
</organism>
<feature type="compositionally biased region" description="Basic and acidic residues" evidence="1">
    <location>
        <begin position="35"/>
        <end position="45"/>
    </location>
</feature>
<gene>
    <name evidence="2" type="ORF">EKPJFOCH_1295</name>
</gene>
<dbReference type="EMBL" id="BPRA01000006">
    <property type="protein sequence ID" value="GJE54810.1"/>
    <property type="molecule type" value="Genomic_DNA"/>
</dbReference>
<sequence length="73" mass="8484">MALDPRRHLDRFDTKLAKRADRQKSADEVWAEVGDEQKRRDETTVRLKAARLAREAEAPVAPNQPEHEKPREP</sequence>
<evidence type="ECO:0000313" key="3">
    <source>
        <dbReference type="Proteomes" id="UP001055101"/>
    </source>
</evidence>
<proteinExistence type="predicted"/>
<dbReference type="Proteomes" id="UP001055101">
    <property type="component" value="Unassembled WGS sequence"/>
</dbReference>